<sequence>MRHASTLDLSSFENPKVQDQLDRARKQIAARTPLLAQSLSQIQSSLTLFAYATGVALYAPKLIVIIVLGWIPAALCGMHFNTVSYIEEKNKLPQRRYLDYLRNLVASSAPAKEIKGYRLADYFIEQYASLSNALHKQETHFVLRRTLVTSLLSCLGAIAQLCAYLYLIVAVMGGGLSIGGFAFLVMSLLRITNLMQSSTTGLTQLASQALYLDDLYDFLSEKSRMTEALSPRPFPQRMQSGVEFRNVSFEYTGAHTHAINDISFTLRPGEVIAFVGENGAGKSTIVKLLSRMYDATSGSILIDGADISDYSTDDIRSNIVTTHQDFIRYQLRAIDNVRFGDILDGANEERIHRSIDYASAAALIAKLKGGLRQIVGHLFEGGVGLSGGEWQKLAIARSYMGRAQIYIFDEPTASLDAKSEQATFSRIKELARGASAVIISHRFSTVRMADRIYVMDGGKIIQAGTHEQLMATPGSYSDLFTLQAAGYR</sequence>
<comment type="subcellular location">
    <subcellularLocation>
        <location evidence="1">Cell membrane</location>
        <topology evidence="1">Multi-pass membrane protein</topology>
    </subcellularLocation>
</comment>
<dbReference type="Gene3D" id="1.20.1560.10">
    <property type="entry name" value="ABC transporter type 1, transmembrane domain"/>
    <property type="match status" value="1"/>
</dbReference>
<evidence type="ECO:0000256" key="3">
    <source>
        <dbReference type="ARBA" id="ARBA00022741"/>
    </source>
</evidence>
<dbReference type="InterPro" id="IPR027417">
    <property type="entry name" value="P-loop_NTPase"/>
</dbReference>
<feature type="domain" description="ABC transmembrane type-1" evidence="9">
    <location>
        <begin position="1"/>
        <end position="207"/>
    </location>
</feature>
<feature type="transmembrane region" description="Helical" evidence="7">
    <location>
        <begin position="165"/>
        <end position="189"/>
    </location>
</feature>
<evidence type="ECO:0000256" key="7">
    <source>
        <dbReference type="SAM" id="Phobius"/>
    </source>
</evidence>
<protein>
    <submittedName>
        <fullName evidence="10">ABC transporter ATP-binding protein</fullName>
    </submittedName>
</protein>
<dbReference type="SUPFAM" id="SSF52540">
    <property type="entry name" value="P-loop containing nucleoside triphosphate hydrolases"/>
    <property type="match status" value="1"/>
</dbReference>
<dbReference type="SMART" id="SM00382">
    <property type="entry name" value="AAA"/>
    <property type="match status" value="1"/>
</dbReference>
<evidence type="ECO:0000256" key="4">
    <source>
        <dbReference type="ARBA" id="ARBA00022840"/>
    </source>
</evidence>
<evidence type="ECO:0000256" key="2">
    <source>
        <dbReference type="ARBA" id="ARBA00022692"/>
    </source>
</evidence>
<proteinExistence type="predicted"/>
<keyword evidence="6 7" id="KW-0472">Membrane</keyword>
<dbReference type="InterPro" id="IPR003593">
    <property type="entry name" value="AAA+_ATPase"/>
</dbReference>
<keyword evidence="3" id="KW-0547">Nucleotide-binding</keyword>
<accession>A0ABQ1GBY1</accession>
<dbReference type="PROSITE" id="PS00211">
    <property type="entry name" value="ABC_TRANSPORTER_1"/>
    <property type="match status" value="1"/>
</dbReference>
<keyword evidence="11" id="KW-1185">Reference proteome</keyword>
<evidence type="ECO:0000259" key="9">
    <source>
        <dbReference type="PROSITE" id="PS50929"/>
    </source>
</evidence>
<evidence type="ECO:0000256" key="6">
    <source>
        <dbReference type="ARBA" id="ARBA00023136"/>
    </source>
</evidence>
<evidence type="ECO:0000256" key="5">
    <source>
        <dbReference type="ARBA" id="ARBA00022989"/>
    </source>
</evidence>
<dbReference type="PANTHER" id="PTHR43394:SF1">
    <property type="entry name" value="ATP-BINDING CASSETTE SUB-FAMILY B MEMBER 10, MITOCHONDRIAL"/>
    <property type="match status" value="1"/>
</dbReference>
<evidence type="ECO:0000256" key="1">
    <source>
        <dbReference type="ARBA" id="ARBA00004651"/>
    </source>
</evidence>
<keyword evidence="5 7" id="KW-1133">Transmembrane helix</keyword>
<dbReference type="PANTHER" id="PTHR43394">
    <property type="entry name" value="ATP-DEPENDENT PERMEASE MDL1, MITOCHONDRIAL"/>
    <property type="match status" value="1"/>
</dbReference>
<dbReference type="Gene3D" id="3.40.50.300">
    <property type="entry name" value="P-loop containing nucleotide triphosphate hydrolases"/>
    <property type="match status" value="1"/>
</dbReference>
<keyword evidence="4 10" id="KW-0067">ATP-binding</keyword>
<dbReference type="EMBL" id="BMJA01000002">
    <property type="protein sequence ID" value="GGA40722.1"/>
    <property type="molecule type" value="Genomic_DNA"/>
</dbReference>
<dbReference type="Pfam" id="PF00005">
    <property type="entry name" value="ABC_tran"/>
    <property type="match status" value="1"/>
</dbReference>
<feature type="domain" description="ABC transporter" evidence="8">
    <location>
        <begin position="242"/>
        <end position="482"/>
    </location>
</feature>
<reference evidence="11" key="1">
    <citation type="journal article" date="2019" name="Int. J. Syst. Evol. Microbiol.">
        <title>The Global Catalogue of Microorganisms (GCM) 10K type strain sequencing project: providing services to taxonomists for standard genome sequencing and annotation.</title>
        <authorList>
            <consortium name="The Broad Institute Genomics Platform"/>
            <consortium name="The Broad Institute Genome Sequencing Center for Infectious Disease"/>
            <person name="Wu L."/>
            <person name="Ma J."/>
        </authorList>
    </citation>
    <scope>NUCLEOTIDE SEQUENCE [LARGE SCALE GENOMIC DNA]</scope>
    <source>
        <strain evidence="11">CGMCC 1.15439</strain>
    </source>
</reference>
<dbReference type="InterPro" id="IPR036640">
    <property type="entry name" value="ABC1_TM_sf"/>
</dbReference>
<dbReference type="InterPro" id="IPR039421">
    <property type="entry name" value="Type_1_exporter"/>
</dbReference>
<dbReference type="PROSITE" id="PS50929">
    <property type="entry name" value="ABC_TM1F"/>
    <property type="match status" value="1"/>
</dbReference>
<name>A0ABQ1GBY1_9GAMM</name>
<comment type="caution">
    <text evidence="10">The sequence shown here is derived from an EMBL/GenBank/DDBJ whole genome shotgun (WGS) entry which is preliminary data.</text>
</comment>
<keyword evidence="2 7" id="KW-0812">Transmembrane</keyword>
<dbReference type="Proteomes" id="UP000620046">
    <property type="component" value="Unassembled WGS sequence"/>
</dbReference>
<evidence type="ECO:0000259" key="8">
    <source>
        <dbReference type="PROSITE" id="PS50893"/>
    </source>
</evidence>
<evidence type="ECO:0000313" key="11">
    <source>
        <dbReference type="Proteomes" id="UP000620046"/>
    </source>
</evidence>
<evidence type="ECO:0000313" key="10">
    <source>
        <dbReference type="EMBL" id="GGA40722.1"/>
    </source>
</evidence>
<dbReference type="InterPro" id="IPR011527">
    <property type="entry name" value="ABC1_TM_dom"/>
</dbReference>
<dbReference type="InterPro" id="IPR017871">
    <property type="entry name" value="ABC_transporter-like_CS"/>
</dbReference>
<dbReference type="SUPFAM" id="SSF90123">
    <property type="entry name" value="ABC transporter transmembrane region"/>
    <property type="match status" value="1"/>
</dbReference>
<gene>
    <name evidence="10" type="ORF">GCM10010981_32420</name>
</gene>
<dbReference type="GO" id="GO:0005524">
    <property type="term" value="F:ATP binding"/>
    <property type="evidence" value="ECO:0007669"/>
    <property type="project" value="UniProtKB-KW"/>
</dbReference>
<dbReference type="PROSITE" id="PS50893">
    <property type="entry name" value="ABC_TRANSPORTER_2"/>
    <property type="match status" value="1"/>
</dbReference>
<organism evidence="10 11">
    <name type="scientific">Dyella nitratireducens</name>
    <dbReference type="NCBI Taxonomy" id="1849580"/>
    <lineage>
        <taxon>Bacteria</taxon>
        <taxon>Pseudomonadati</taxon>
        <taxon>Pseudomonadota</taxon>
        <taxon>Gammaproteobacteria</taxon>
        <taxon>Lysobacterales</taxon>
        <taxon>Rhodanobacteraceae</taxon>
        <taxon>Dyella</taxon>
    </lineage>
</organism>
<dbReference type="InterPro" id="IPR003439">
    <property type="entry name" value="ABC_transporter-like_ATP-bd"/>
</dbReference>